<keyword evidence="2 4" id="KW-0238">DNA-binding</keyword>
<evidence type="ECO:0000256" key="4">
    <source>
        <dbReference type="PROSITE-ProRule" id="PRU00335"/>
    </source>
</evidence>
<dbReference type="PRINTS" id="PR00455">
    <property type="entry name" value="HTHTETR"/>
</dbReference>
<dbReference type="InterPro" id="IPR001647">
    <property type="entry name" value="HTH_TetR"/>
</dbReference>
<dbReference type="InterPro" id="IPR009057">
    <property type="entry name" value="Homeodomain-like_sf"/>
</dbReference>
<protein>
    <submittedName>
        <fullName evidence="6">DNA-binding transcriptional regulator, AcrR family</fullName>
    </submittedName>
</protein>
<feature type="domain" description="HTH tetR-type" evidence="5">
    <location>
        <begin position="13"/>
        <end position="73"/>
    </location>
</feature>
<evidence type="ECO:0000259" key="5">
    <source>
        <dbReference type="PROSITE" id="PS50977"/>
    </source>
</evidence>
<gene>
    <name evidence="6" type="ORF">SAMN05216174_12253</name>
</gene>
<dbReference type="Proteomes" id="UP000199501">
    <property type="component" value="Unassembled WGS sequence"/>
</dbReference>
<dbReference type="GO" id="GO:0000976">
    <property type="term" value="F:transcription cis-regulatory region binding"/>
    <property type="evidence" value="ECO:0007669"/>
    <property type="project" value="TreeGrafter"/>
</dbReference>
<evidence type="ECO:0000256" key="3">
    <source>
        <dbReference type="ARBA" id="ARBA00023163"/>
    </source>
</evidence>
<evidence type="ECO:0000256" key="2">
    <source>
        <dbReference type="ARBA" id="ARBA00023125"/>
    </source>
</evidence>
<dbReference type="GO" id="GO:0003700">
    <property type="term" value="F:DNA-binding transcription factor activity"/>
    <property type="evidence" value="ECO:0007669"/>
    <property type="project" value="TreeGrafter"/>
</dbReference>
<keyword evidence="3" id="KW-0804">Transcription</keyword>
<proteinExistence type="predicted"/>
<accession>A0A1G6YPE5</accession>
<dbReference type="STRING" id="1271860.SAMN05216174_12253"/>
<dbReference type="InterPro" id="IPR049484">
    <property type="entry name" value="Rv0078-like_C"/>
</dbReference>
<feature type="DNA-binding region" description="H-T-H motif" evidence="4">
    <location>
        <begin position="36"/>
        <end position="55"/>
    </location>
</feature>
<dbReference type="PANTHER" id="PTHR30055">
    <property type="entry name" value="HTH-TYPE TRANSCRIPTIONAL REGULATOR RUTR"/>
    <property type="match status" value="1"/>
</dbReference>
<keyword evidence="7" id="KW-1185">Reference proteome</keyword>
<dbReference type="OrthoDB" id="9805134at2"/>
<dbReference type="RefSeq" id="WP_091457260.1">
    <property type="nucleotide sequence ID" value="NZ_FMZZ01000022.1"/>
</dbReference>
<dbReference type="PROSITE" id="PS50977">
    <property type="entry name" value="HTH_TETR_2"/>
    <property type="match status" value="1"/>
</dbReference>
<organism evidence="6 7">
    <name type="scientific">Actinokineospora iranica</name>
    <dbReference type="NCBI Taxonomy" id="1271860"/>
    <lineage>
        <taxon>Bacteria</taxon>
        <taxon>Bacillati</taxon>
        <taxon>Actinomycetota</taxon>
        <taxon>Actinomycetes</taxon>
        <taxon>Pseudonocardiales</taxon>
        <taxon>Pseudonocardiaceae</taxon>
        <taxon>Actinokineospora</taxon>
    </lineage>
</organism>
<dbReference type="Pfam" id="PF00440">
    <property type="entry name" value="TetR_N"/>
    <property type="match status" value="1"/>
</dbReference>
<dbReference type="Pfam" id="PF21351">
    <property type="entry name" value="TetR_C_41"/>
    <property type="match status" value="1"/>
</dbReference>
<dbReference type="PANTHER" id="PTHR30055:SF234">
    <property type="entry name" value="HTH-TYPE TRANSCRIPTIONAL REGULATOR BETI"/>
    <property type="match status" value="1"/>
</dbReference>
<dbReference type="Gene3D" id="1.10.357.10">
    <property type="entry name" value="Tetracycline Repressor, domain 2"/>
    <property type="match status" value="1"/>
</dbReference>
<sequence>MSAVKSRREQYSDATRAALIDAATKRFATDGFTATGLEDIATDIQATRGAVYHHFSNKKALFEAVLHELESESTKRVEAAYTAAADPWSGAIAALDAYLDFCLDPVYSRVAWREGPIALGWASWLALEQEHAYGVIETILRALVDRGLLGPVPLATTTRVIFSVIGAAGVGLAEADAAEQPRLRAEYGEVMLRMITGLRPG</sequence>
<dbReference type="AlphaFoldDB" id="A0A1G6YPE5"/>
<reference evidence="7" key="1">
    <citation type="submission" date="2016-10" db="EMBL/GenBank/DDBJ databases">
        <authorList>
            <person name="Varghese N."/>
            <person name="Submissions S."/>
        </authorList>
    </citation>
    <scope>NUCLEOTIDE SEQUENCE [LARGE SCALE GENOMIC DNA]</scope>
    <source>
        <strain evidence="7">IBRC-M 10403</strain>
    </source>
</reference>
<dbReference type="SUPFAM" id="SSF46689">
    <property type="entry name" value="Homeodomain-like"/>
    <property type="match status" value="1"/>
</dbReference>
<keyword evidence="1" id="KW-0805">Transcription regulation</keyword>
<evidence type="ECO:0000313" key="6">
    <source>
        <dbReference type="EMBL" id="SDD91547.1"/>
    </source>
</evidence>
<name>A0A1G6YPE5_9PSEU</name>
<evidence type="ECO:0000256" key="1">
    <source>
        <dbReference type="ARBA" id="ARBA00023015"/>
    </source>
</evidence>
<dbReference type="InterPro" id="IPR050109">
    <property type="entry name" value="HTH-type_TetR-like_transc_reg"/>
</dbReference>
<dbReference type="EMBL" id="FMZZ01000022">
    <property type="protein sequence ID" value="SDD91547.1"/>
    <property type="molecule type" value="Genomic_DNA"/>
</dbReference>
<evidence type="ECO:0000313" key="7">
    <source>
        <dbReference type="Proteomes" id="UP000199501"/>
    </source>
</evidence>